<organism evidence="1 2">
    <name type="scientific">Ascobolus immersus RN42</name>
    <dbReference type="NCBI Taxonomy" id="1160509"/>
    <lineage>
        <taxon>Eukaryota</taxon>
        <taxon>Fungi</taxon>
        <taxon>Dikarya</taxon>
        <taxon>Ascomycota</taxon>
        <taxon>Pezizomycotina</taxon>
        <taxon>Pezizomycetes</taxon>
        <taxon>Pezizales</taxon>
        <taxon>Ascobolaceae</taxon>
        <taxon>Ascobolus</taxon>
    </lineage>
</organism>
<gene>
    <name evidence="1" type="ORF">BJ508DRAFT_333548</name>
</gene>
<accession>A0A3N4HPK8</accession>
<dbReference type="EMBL" id="ML119805">
    <property type="protein sequence ID" value="RPA73971.1"/>
    <property type="molecule type" value="Genomic_DNA"/>
</dbReference>
<evidence type="ECO:0008006" key="3">
    <source>
        <dbReference type="Google" id="ProtNLM"/>
    </source>
</evidence>
<dbReference type="SUPFAM" id="SSF81383">
    <property type="entry name" value="F-box domain"/>
    <property type="match status" value="1"/>
</dbReference>
<evidence type="ECO:0000313" key="1">
    <source>
        <dbReference type="EMBL" id="RPA73971.1"/>
    </source>
</evidence>
<dbReference type="Proteomes" id="UP000275078">
    <property type="component" value="Unassembled WGS sequence"/>
</dbReference>
<reference evidence="1 2" key="1">
    <citation type="journal article" date="2018" name="Nat. Ecol. Evol.">
        <title>Pezizomycetes genomes reveal the molecular basis of ectomycorrhizal truffle lifestyle.</title>
        <authorList>
            <person name="Murat C."/>
            <person name="Payen T."/>
            <person name="Noel B."/>
            <person name="Kuo A."/>
            <person name="Morin E."/>
            <person name="Chen J."/>
            <person name="Kohler A."/>
            <person name="Krizsan K."/>
            <person name="Balestrini R."/>
            <person name="Da Silva C."/>
            <person name="Montanini B."/>
            <person name="Hainaut M."/>
            <person name="Levati E."/>
            <person name="Barry K.W."/>
            <person name="Belfiori B."/>
            <person name="Cichocki N."/>
            <person name="Clum A."/>
            <person name="Dockter R.B."/>
            <person name="Fauchery L."/>
            <person name="Guy J."/>
            <person name="Iotti M."/>
            <person name="Le Tacon F."/>
            <person name="Lindquist E.A."/>
            <person name="Lipzen A."/>
            <person name="Malagnac F."/>
            <person name="Mello A."/>
            <person name="Molinier V."/>
            <person name="Miyauchi S."/>
            <person name="Poulain J."/>
            <person name="Riccioni C."/>
            <person name="Rubini A."/>
            <person name="Sitrit Y."/>
            <person name="Splivallo R."/>
            <person name="Traeger S."/>
            <person name="Wang M."/>
            <person name="Zifcakova L."/>
            <person name="Wipf D."/>
            <person name="Zambonelli A."/>
            <person name="Paolocci F."/>
            <person name="Nowrousian M."/>
            <person name="Ottonello S."/>
            <person name="Baldrian P."/>
            <person name="Spatafora J.W."/>
            <person name="Henrissat B."/>
            <person name="Nagy L.G."/>
            <person name="Aury J.M."/>
            <person name="Wincker P."/>
            <person name="Grigoriev I.V."/>
            <person name="Bonfante P."/>
            <person name="Martin F.M."/>
        </authorList>
    </citation>
    <scope>NUCLEOTIDE SEQUENCE [LARGE SCALE GENOMIC DNA]</scope>
    <source>
        <strain evidence="1 2">RN42</strain>
    </source>
</reference>
<protein>
    <recommendedName>
        <fullName evidence="3">F-box domain-containing protein</fullName>
    </recommendedName>
</protein>
<sequence>MTRTGKVSQGHCRFLALPLELRIEIYTFCTPVCLLALTHTCRTFYTDINTRTYIYELVNQSYFWYYAPYPRESECDYEEPECLVRETESWRLKPAPASHPMLAEGVVPLTISLIAYKMPAFGVLGDWPHDFQIAFNNIFGARQGDDGTFEGDWWCCYYCHEVKITKEYDWASGWIVLDECAHCGLAKPYVELDYTRRRKRMWWQ</sequence>
<dbReference type="AlphaFoldDB" id="A0A3N4HPK8"/>
<proteinExistence type="predicted"/>
<evidence type="ECO:0000313" key="2">
    <source>
        <dbReference type="Proteomes" id="UP000275078"/>
    </source>
</evidence>
<keyword evidence="2" id="KW-1185">Reference proteome</keyword>
<name>A0A3N4HPK8_ASCIM</name>
<dbReference type="InterPro" id="IPR036047">
    <property type="entry name" value="F-box-like_dom_sf"/>
</dbReference>